<organism evidence="1 2">
    <name type="scientific">Reinekea blandensis MED297</name>
    <dbReference type="NCBI Taxonomy" id="314283"/>
    <lineage>
        <taxon>Bacteria</taxon>
        <taxon>Pseudomonadati</taxon>
        <taxon>Pseudomonadota</taxon>
        <taxon>Gammaproteobacteria</taxon>
        <taxon>Oceanospirillales</taxon>
        <taxon>Saccharospirillaceae</taxon>
        <taxon>Reinekea</taxon>
    </lineage>
</organism>
<dbReference type="STRING" id="314283.MED297_18368"/>
<protein>
    <submittedName>
        <fullName evidence="1">Uncharacterized protein</fullName>
    </submittedName>
</protein>
<gene>
    <name evidence="1" type="ORF">MED297_18368</name>
</gene>
<evidence type="ECO:0000313" key="1">
    <source>
        <dbReference type="EMBL" id="EAR09280.1"/>
    </source>
</evidence>
<dbReference type="AlphaFoldDB" id="A4BEU5"/>
<reference evidence="1 2" key="1">
    <citation type="submission" date="2006-02" db="EMBL/GenBank/DDBJ databases">
        <authorList>
            <person name="Pinhassi J."/>
            <person name="Pedros-Alio C."/>
            <person name="Ferriera S."/>
            <person name="Johnson J."/>
            <person name="Kravitz S."/>
            <person name="Halpern A."/>
            <person name="Remington K."/>
            <person name="Beeson K."/>
            <person name="Tran B."/>
            <person name="Rogers Y.-H."/>
            <person name="Friedman R."/>
            <person name="Venter J.C."/>
        </authorList>
    </citation>
    <scope>NUCLEOTIDE SEQUENCE [LARGE SCALE GENOMIC DNA]</scope>
    <source>
        <strain evidence="1 2">MED297</strain>
    </source>
</reference>
<keyword evidence="2" id="KW-1185">Reference proteome</keyword>
<dbReference type="HOGENOM" id="CLU_2013405_0_0_6"/>
<evidence type="ECO:0000313" key="2">
    <source>
        <dbReference type="Proteomes" id="UP000005953"/>
    </source>
</evidence>
<accession>A4BEU5</accession>
<dbReference type="EMBL" id="AAOE01000011">
    <property type="protein sequence ID" value="EAR09280.1"/>
    <property type="molecule type" value="Genomic_DNA"/>
</dbReference>
<name>A4BEU5_9GAMM</name>
<comment type="caution">
    <text evidence="1">The sequence shown here is derived from an EMBL/GenBank/DDBJ whole genome shotgun (WGS) entry which is preliminary data.</text>
</comment>
<sequence>MMDQVVFYLLVTFCSVLPAEQQTTPFSFSYIGMDMSVEKIDQRCVFQNPGFPDRILEVELTSAGTATFSDGNMKEEIAFSTSVGGNGKVFTFYDDRIGVSEEGEGLELVLQANGQVGLTTSRM</sequence>
<dbReference type="RefSeq" id="WP_008044160.1">
    <property type="nucleotide sequence ID" value="NZ_CH724151.1"/>
</dbReference>
<proteinExistence type="predicted"/>
<dbReference type="Proteomes" id="UP000005953">
    <property type="component" value="Unassembled WGS sequence"/>
</dbReference>